<dbReference type="CDD" id="cd03394">
    <property type="entry name" value="PAP2_like_5"/>
    <property type="match status" value="1"/>
</dbReference>
<comment type="caution">
    <text evidence="2">The sequence shown here is derived from an EMBL/GenBank/DDBJ whole genome shotgun (WGS) entry which is preliminary data.</text>
</comment>
<evidence type="ECO:0000259" key="1">
    <source>
        <dbReference type="SMART" id="SM00014"/>
    </source>
</evidence>
<dbReference type="Pfam" id="PF01569">
    <property type="entry name" value="PAP2"/>
    <property type="match status" value="1"/>
</dbReference>
<protein>
    <submittedName>
        <fullName evidence="2">Phosphatase PAP2 family protein</fullName>
    </submittedName>
</protein>
<gene>
    <name evidence="2" type="ORF">ENL41_00815</name>
</gene>
<organism evidence="2">
    <name type="scientific">candidate division WOR-3 bacterium</name>
    <dbReference type="NCBI Taxonomy" id="2052148"/>
    <lineage>
        <taxon>Bacteria</taxon>
        <taxon>Bacteria division WOR-3</taxon>
    </lineage>
</organism>
<dbReference type="Proteomes" id="UP000886014">
    <property type="component" value="Unassembled WGS sequence"/>
</dbReference>
<dbReference type="InterPro" id="IPR036938">
    <property type="entry name" value="PAP2/HPO_sf"/>
</dbReference>
<feature type="domain" description="Phosphatidic acid phosphatase type 2/haloperoxidase" evidence="1">
    <location>
        <begin position="68"/>
        <end position="168"/>
    </location>
</feature>
<dbReference type="SUPFAM" id="SSF48317">
    <property type="entry name" value="Acid phosphatase/Vanadium-dependent haloperoxidase"/>
    <property type="match status" value="1"/>
</dbReference>
<proteinExistence type="predicted"/>
<dbReference type="Gene3D" id="1.20.144.10">
    <property type="entry name" value="Phosphatidic acid phosphatase type 2/haloperoxidase"/>
    <property type="match status" value="1"/>
</dbReference>
<dbReference type="InterPro" id="IPR000326">
    <property type="entry name" value="PAP2/HPO"/>
</dbReference>
<dbReference type="EMBL" id="DRTV01000067">
    <property type="protein sequence ID" value="HHF57948.1"/>
    <property type="molecule type" value="Genomic_DNA"/>
</dbReference>
<dbReference type="PANTHER" id="PTHR14969">
    <property type="entry name" value="SPHINGOSINE-1-PHOSPHATE PHOSPHOHYDROLASE"/>
    <property type="match status" value="1"/>
</dbReference>
<evidence type="ECO:0000313" key="2">
    <source>
        <dbReference type="EMBL" id="HHF57948.1"/>
    </source>
</evidence>
<dbReference type="AlphaFoldDB" id="A0A7C5I496"/>
<dbReference type="SMART" id="SM00014">
    <property type="entry name" value="acidPPc"/>
    <property type="match status" value="1"/>
</dbReference>
<sequence>MKLLFILILSFNIQRADSTLLYKFHNSIKSDFSDYLFENLTHTADGKTLMGITLAYVVFGDSTEQRIVRPLVLGATINFLTVDLIKYITNRRRPTPPYSRRNSSFPSGHTAAAFFYATYFSYHYPRYQIPLFIWATGIGLSRIYLKRHWPTDVLAGAVIGFSIAKLTLHFRSRIEDFHLF</sequence>
<dbReference type="PANTHER" id="PTHR14969:SF13">
    <property type="entry name" value="AT30094P"/>
    <property type="match status" value="1"/>
</dbReference>
<accession>A0A7C5I496</accession>
<name>A0A7C5I496_UNCW3</name>
<reference evidence="2" key="1">
    <citation type="journal article" date="2020" name="mSystems">
        <title>Genome- and Community-Level Interaction Insights into Carbon Utilization and Element Cycling Functions of Hydrothermarchaeota in Hydrothermal Sediment.</title>
        <authorList>
            <person name="Zhou Z."/>
            <person name="Liu Y."/>
            <person name="Xu W."/>
            <person name="Pan J."/>
            <person name="Luo Z.H."/>
            <person name="Li M."/>
        </authorList>
    </citation>
    <scope>NUCLEOTIDE SEQUENCE [LARGE SCALE GENOMIC DNA]</scope>
    <source>
        <strain evidence="2">HyVt-94</strain>
    </source>
</reference>